<proteinExistence type="predicted"/>
<comment type="caution">
    <text evidence="1">The sequence shown here is derived from an EMBL/GenBank/DDBJ whole genome shotgun (WGS) entry which is preliminary data.</text>
</comment>
<organism evidence="1 2">
    <name type="scientific">Peronosclerospora sorghi</name>
    <dbReference type="NCBI Taxonomy" id="230839"/>
    <lineage>
        <taxon>Eukaryota</taxon>
        <taxon>Sar</taxon>
        <taxon>Stramenopiles</taxon>
        <taxon>Oomycota</taxon>
        <taxon>Peronosporomycetes</taxon>
        <taxon>Peronosporales</taxon>
        <taxon>Peronosporaceae</taxon>
        <taxon>Peronosclerospora</taxon>
    </lineage>
</organism>
<gene>
    <name evidence="1" type="ORF">PsorP6_009587</name>
</gene>
<protein>
    <submittedName>
        <fullName evidence="1">Uncharacterized protein</fullName>
    </submittedName>
</protein>
<accession>A0ACC0VYQ0</accession>
<sequence length="458" mass="50474">MLSFGSGDSAHVAIVTGAGRGLGRAWAQALAARGVRVVVNDNDPDHSFVYSVVQSIRSRQGVAVEDYHSVTDGDKIVKTAMDHFKRVDILINPRRKSDGLDVFFSAAAVERDRHPRRIVSQDDDSGMVNNVMCSRGCGTSSFTIVTVDEVYRSSLFGTFIVTQAVWPIMREQKYGKILNCVSGAGLYGNFGQVHYAAMKMGLVGFTVALNREGVKYNISVNAVSPVAGTRLTQPVWPNDVYAKLTPELTSPIIVYLCHPSCKDNGGLYELGGGWVGALRLQRTHGVGFPTDPAQFSPELVAEQWRDVVDFSRVTHPTSTQDSFEPMMRNVMAPPKSLSTSRSSACAEVFDRLRATLQEKGPALSKQISGVLEWHINKEVWTISLLKGKATLFQGSNPRLAPDLQLHMDEQDFLDLAAGRLRIQQALIRKKLRLQGNLKMAMKLQPFADILLQQNQARL</sequence>
<reference evidence="1 2" key="1">
    <citation type="journal article" date="2022" name="bioRxiv">
        <title>The genome of the oomycete Peronosclerospora sorghi, a cosmopolitan pathogen of maize and sorghum, is inflated with dispersed pseudogenes.</title>
        <authorList>
            <person name="Fletcher K."/>
            <person name="Martin F."/>
            <person name="Isakeit T."/>
            <person name="Cavanaugh K."/>
            <person name="Magill C."/>
            <person name="Michelmore R."/>
        </authorList>
    </citation>
    <scope>NUCLEOTIDE SEQUENCE [LARGE SCALE GENOMIC DNA]</scope>
    <source>
        <strain evidence="1">P6</strain>
    </source>
</reference>
<keyword evidence="2" id="KW-1185">Reference proteome</keyword>
<dbReference type="Proteomes" id="UP001163321">
    <property type="component" value="Chromosome 5"/>
</dbReference>
<evidence type="ECO:0000313" key="2">
    <source>
        <dbReference type="Proteomes" id="UP001163321"/>
    </source>
</evidence>
<evidence type="ECO:0000313" key="1">
    <source>
        <dbReference type="EMBL" id="KAI9911604.1"/>
    </source>
</evidence>
<name>A0ACC0VYQ0_9STRA</name>
<dbReference type="EMBL" id="CM047584">
    <property type="protein sequence ID" value="KAI9911604.1"/>
    <property type="molecule type" value="Genomic_DNA"/>
</dbReference>